<evidence type="ECO:0000259" key="9">
    <source>
        <dbReference type="PROSITE" id="PS51755"/>
    </source>
</evidence>
<dbReference type="InterPro" id="IPR039420">
    <property type="entry name" value="WalR-like"/>
</dbReference>
<dbReference type="Pfam" id="PF00486">
    <property type="entry name" value="Trans_reg_C"/>
    <property type="match status" value="1"/>
</dbReference>
<dbReference type="CDD" id="cd00383">
    <property type="entry name" value="trans_reg_C"/>
    <property type="match status" value="1"/>
</dbReference>
<keyword evidence="2" id="KW-0902">Two-component regulatory system</keyword>
<evidence type="ECO:0000313" key="10">
    <source>
        <dbReference type="EMBL" id="KUK76264.1"/>
    </source>
</evidence>
<evidence type="ECO:0000313" key="11">
    <source>
        <dbReference type="Proteomes" id="UP000053904"/>
    </source>
</evidence>
<dbReference type="InterPro" id="IPR001867">
    <property type="entry name" value="OmpR/PhoB-type_DNA-bd"/>
</dbReference>
<dbReference type="Gene3D" id="1.10.10.10">
    <property type="entry name" value="Winged helix-like DNA-binding domain superfamily/Winged helix DNA-binding domain"/>
    <property type="match status" value="1"/>
</dbReference>
<gene>
    <name evidence="10" type="ORF">XD93_1019</name>
</gene>
<dbReference type="GO" id="GO:0032993">
    <property type="term" value="C:protein-DNA complex"/>
    <property type="evidence" value="ECO:0007669"/>
    <property type="project" value="TreeGrafter"/>
</dbReference>
<evidence type="ECO:0000256" key="7">
    <source>
        <dbReference type="PROSITE-ProRule" id="PRU01091"/>
    </source>
</evidence>
<evidence type="ECO:0000259" key="8">
    <source>
        <dbReference type="PROSITE" id="PS50110"/>
    </source>
</evidence>
<feature type="DNA-binding region" description="OmpR/PhoB-type" evidence="7">
    <location>
        <begin position="103"/>
        <end position="198"/>
    </location>
</feature>
<dbReference type="Gene3D" id="3.40.50.2300">
    <property type="match status" value="1"/>
</dbReference>
<evidence type="ECO:0000256" key="1">
    <source>
        <dbReference type="ARBA" id="ARBA00022553"/>
    </source>
</evidence>
<evidence type="ECO:0000256" key="5">
    <source>
        <dbReference type="ARBA" id="ARBA00023163"/>
    </source>
</evidence>
<evidence type="ECO:0000256" key="6">
    <source>
        <dbReference type="PROSITE-ProRule" id="PRU00169"/>
    </source>
</evidence>
<protein>
    <submittedName>
        <fullName evidence="10">Two component transcriptional regulator, winged helix family protein</fullName>
    </submittedName>
</protein>
<dbReference type="PROSITE" id="PS50110">
    <property type="entry name" value="RESPONSE_REGULATORY"/>
    <property type="match status" value="1"/>
</dbReference>
<dbReference type="InterPro" id="IPR036388">
    <property type="entry name" value="WH-like_DNA-bd_sf"/>
</dbReference>
<feature type="non-terminal residue" evidence="10">
    <location>
        <position position="1"/>
    </location>
</feature>
<dbReference type="EMBL" id="LGGO01000179">
    <property type="protein sequence ID" value="KUK76264.1"/>
    <property type="molecule type" value="Genomic_DNA"/>
</dbReference>
<comment type="caution">
    <text evidence="10">The sequence shown here is derived from an EMBL/GenBank/DDBJ whole genome shotgun (WGS) entry which is preliminary data.</text>
</comment>
<organism evidence="10 11">
    <name type="scientific">candidate division WS6 bacterium 34_10</name>
    <dbReference type="NCBI Taxonomy" id="1641389"/>
    <lineage>
        <taxon>Bacteria</taxon>
        <taxon>Candidatus Dojkabacteria</taxon>
    </lineage>
</organism>
<evidence type="ECO:0000256" key="4">
    <source>
        <dbReference type="ARBA" id="ARBA00023125"/>
    </source>
</evidence>
<name>A0A101HG53_9BACT</name>
<dbReference type="GO" id="GO:0000156">
    <property type="term" value="F:phosphorelay response regulator activity"/>
    <property type="evidence" value="ECO:0007669"/>
    <property type="project" value="TreeGrafter"/>
</dbReference>
<sequence length="204" mass="23772">SQGLNVTVDTSKLTNKSFIKRRVFEVIVINTNLPSNKTLEILRNIRRIDKDVKILGMCSHGGWKDKVSFLKNGGDDVVSYPFPIQELIERINSLQRRPKSYMDSSLYIGGYCLDGENYTINDDNRNIKLRRKEYEVLEYLVKNKNRTISRCELLDHVWDYREYVGSNTIDVHIKRIRDKLDKKGLIKTVHGKGYKVVDYKPKSS</sequence>
<keyword evidence="4 7" id="KW-0238">DNA-binding</keyword>
<dbReference type="PANTHER" id="PTHR48111">
    <property type="entry name" value="REGULATOR OF RPOS"/>
    <property type="match status" value="1"/>
</dbReference>
<reference evidence="11" key="1">
    <citation type="journal article" date="2015" name="MBio">
        <title>Genome-Resolved Metagenomic Analysis Reveals Roles for Candidate Phyla and Other Microbial Community Members in Biogeochemical Transformations in Oil Reservoirs.</title>
        <authorList>
            <person name="Hu P."/>
            <person name="Tom L."/>
            <person name="Singh A."/>
            <person name="Thomas B.C."/>
            <person name="Baker B.J."/>
            <person name="Piceno Y.M."/>
            <person name="Andersen G.L."/>
            <person name="Banfield J.F."/>
        </authorList>
    </citation>
    <scope>NUCLEOTIDE SEQUENCE [LARGE SCALE GENOMIC DNA]</scope>
</reference>
<keyword evidence="1" id="KW-0597">Phosphoprotein</keyword>
<dbReference type="Pfam" id="PF00072">
    <property type="entry name" value="Response_reg"/>
    <property type="match status" value="1"/>
</dbReference>
<comment type="caution">
    <text evidence="6">Lacks conserved residue(s) required for the propagation of feature annotation.</text>
</comment>
<accession>A0A101HG53</accession>
<dbReference type="InterPro" id="IPR011006">
    <property type="entry name" value="CheY-like_superfamily"/>
</dbReference>
<dbReference type="AlphaFoldDB" id="A0A101HG53"/>
<keyword evidence="5" id="KW-0804">Transcription</keyword>
<dbReference type="PANTHER" id="PTHR48111:SF1">
    <property type="entry name" value="TWO-COMPONENT RESPONSE REGULATOR ORR33"/>
    <property type="match status" value="1"/>
</dbReference>
<evidence type="ECO:0000256" key="3">
    <source>
        <dbReference type="ARBA" id="ARBA00023015"/>
    </source>
</evidence>
<dbReference type="InterPro" id="IPR001789">
    <property type="entry name" value="Sig_transdc_resp-reg_receiver"/>
</dbReference>
<dbReference type="SMART" id="SM00862">
    <property type="entry name" value="Trans_reg_C"/>
    <property type="match status" value="1"/>
</dbReference>
<evidence type="ECO:0000256" key="2">
    <source>
        <dbReference type="ARBA" id="ARBA00023012"/>
    </source>
</evidence>
<keyword evidence="3" id="KW-0805">Transcription regulation</keyword>
<dbReference type="Proteomes" id="UP000053904">
    <property type="component" value="Unassembled WGS sequence"/>
</dbReference>
<feature type="domain" description="Response regulatory" evidence="8">
    <location>
        <begin position="1"/>
        <end position="95"/>
    </location>
</feature>
<dbReference type="GO" id="GO:0000976">
    <property type="term" value="F:transcription cis-regulatory region binding"/>
    <property type="evidence" value="ECO:0007669"/>
    <property type="project" value="TreeGrafter"/>
</dbReference>
<feature type="domain" description="OmpR/PhoB-type" evidence="9">
    <location>
        <begin position="103"/>
        <end position="198"/>
    </location>
</feature>
<proteinExistence type="predicted"/>
<dbReference type="GO" id="GO:0005829">
    <property type="term" value="C:cytosol"/>
    <property type="evidence" value="ECO:0007669"/>
    <property type="project" value="TreeGrafter"/>
</dbReference>
<dbReference type="SUPFAM" id="SSF52172">
    <property type="entry name" value="CheY-like"/>
    <property type="match status" value="1"/>
</dbReference>
<dbReference type="SUPFAM" id="SSF46894">
    <property type="entry name" value="C-terminal effector domain of the bipartite response regulators"/>
    <property type="match status" value="1"/>
</dbReference>
<dbReference type="GO" id="GO:0006355">
    <property type="term" value="P:regulation of DNA-templated transcription"/>
    <property type="evidence" value="ECO:0007669"/>
    <property type="project" value="InterPro"/>
</dbReference>
<dbReference type="PROSITE" id="PS51755">
    <property type="entry name" value="OMPR_PHOB"/>
    <property type="match status" value="1"/>
</dbReference>
<dbReference type="InterPro" id="IPR016032">
    <property type="entry name" value="Sig_transdc_resp-reg_C-effctor"/>
</dbReference>